<dbReference type="RefSeq" id="WP_196149720.1">
    <property type="nucleotide sequence ID" value="NZ_JADMLG010000005.1"/>
</dbReference>
<keyword evidence="2" id="KW-1185">Reference proteome</keyword>
<dbReference type="AlphaFoldDB" id="A0A931N488"/>
<name>A0A931N488_9NOCA</name>
<dbReference type="Proteomes" id="UP000655751">
    <property type="component" value="Unassembled WGS sequence"/>
</dbReference>
<protein>
    <submittedName>
        <fullName evidence="1">Uncharacterized protein</fullName>
    </submittedName>
</protein>
<gene>
    <name evidence="1" type="ORF">IT779_13870</name>
</gene>
<dbReference type="EMBL" id="JADMLG010000005">
    <property type="protein sequence ID" value="MBH0777368.1"/>
    <property type="molecule type" value="Genomic_DNA"/>
</dbReference>
<evidence type="ECO:0000313" key="2">
    <source>
        <dbReference type="Proteomes" id="UP000655751"/>
    </source>
</evidence>
<organism evidence="1 2">
    <name type="scientific">Nocardia bovistercoris</name>
    <dbReference type="NCBI Taxonomy" id="2785916"/>
    <lineage>
        <taxon>Bacteria</taxon>
        <taxon>Bacillati</taxon>
        <taxon>Actinomycetota</taxon>
        <taxon>Actinomycetes</taxon>
        <taxon>Mycobacteriales</taxon>
        <taxon>Nocardiaceae</taxon>
        <taxon>Nocardia</taxon>
    </lineage>
</organism>
<proteinExistence type="predicted"/>
<evidence type="ECO:0000313" key="1">
    <source>
        <dbReference type="EMBL" id="MBH0777368.1"/>
    </source>
</evidence>
<comment type="caution">
    <text evidence="1">The sequence shown here is derived from an EMBL/GenBank/DDBJ whole genome shotgun (WGS) entry which is preliminary data.</text>
</comment>
<accession>A0A931N488</accession>
<reference evidence="1" key="1">
    <citation type="submission" date="2020-11" db="EMBL/GenBank/DDBJ databases">
        <title>Nocardia NEAU-351.nov., a novel actinomycete isolated from the cow dung.</title>
        <authorList>
            <person name="Zhang X."/>
        </authorList>
    </citation>
    <scope>NUCLEOTIDE SEQUENCE</scope>
    <source>
        <strain evidence="1">NEAU-351</strain>
    </source>
</reference>
<sequence length="107" mass="11395">MYVRLLGGGSGDGGSPRLWASDRDTLVVQGWKTGHRDRIEIPHRLLAFAEPGTCLTGLEDTNRGTFIVTGTRVTDAEALTIMQIPGHEAAVEVAIGQELMPDAALPA</sequence>